<dbReference type="HOGENOM" id="CLU_855299_0_0_1"/>
<proteinExistence type="predicted"/>
<feature type="region of interest" description="Disordered" evidence="1">
    <location>
        <begin position="271"/>
        <end position="311"/>
    </location>
</feature>
<keyword evidence="3" id="KW-1185">Reference proteome</keyword>
<gene>
    <name evidence="2" type="ORF">A1O3_02122</name>
</gene>
<dbReference type="GeneID" id="19166255"/>
<dbReference type="EMBL" id="AMGY01000002">
    <property type="protein sequence ID" value="EXJ89058.1"/>
    <property type="molecule type" value="Genomic_DNA"/>
</dbReference>
<feature type="compositionally biased region" description="Gly residues" evidence="1">
    <location>
        <begin position="297"/>
        <end position="307"/>
    </location>
</feature>
<reference evidence="2 3" key="1">
    <citation type="submission" date="2013-03" db="EMBL/GenBank/DDBJ databases">
        <title>The Genome Sequence of Capronia epimyces CBS 606.96.</title>
        <authorList>
            <consortium name="The Broad Institute Genomics Platform"/>
            <person name="Cuomo C."/>
            <person name="de Hoog S."/>
            <person name="Gorbushina A."/>
            <person name="Walker B."/>
            <person name="Young S.K."/>
            <person name="Zeng Q."/>
            <person name="Gargeya S."/>
            <person name="Fitzgerald M."/>
            <person name="Haas B."/>
            <person name="Abouelleil A."/>
            <person name="Allen A.W."/>
            <person name="Alvarado L."/>
            <person name="Arachchi H.M."/>
            <person name="Berlin A.M."/>
            <person name="Chapman S.B."/>
            <person name="Gainer-Dewar J."/>
            <person name="Goldberg J."/>
            <person name="Griggs A."/>
            <person name="Gujja S."/>
            <person name="Hansen M."/>
            <person name="Howarth C."/>
            <person name="Imamovic A."/>
            <person name="Ireland A."/>
            <person name="Larimer J."/>
            <person name="McCowan C."/>
            <person name="Murphy C."/>
            <person name="Pearson M."/>
            <person name="Poon T.W."/>
            <person name="Priest M."/>
            <person name="Roberts A."/>
            <person name="Saif S."/>
            <person name="Shea T."/>
            <person name="Sisk P."/>
            <person name="Sykes S."/>
            <person name="Wortman J."/>
            <person name="Nusbaum C."/>
            <person name="Birren B."/>
        </authorList>
    </citation>
    <scope>NUCLEOTIDE SEQUENCE [LARGE SCALE GENOMIC DNA]</scope>
    <source>
        <strain evidence="2 3">CBS 606.96</strain>
    </source>
</reference>
<accession>W9Y941</accession>
<dbReference type="AlphaFoldDB" id="W9Y941"/>
<comment type="caution">
    <text evidence="2">The sequence shown here is derived from an EMBL/GenBank/DDBJ whole genome shotgun (WGS) entry which is preliminary data.</text>
</comment>
<evidence type="ECO:0000256" key="1">
    <source>
        <dbReference type="SAM" id="MobiDB-lite"/>
    </source>
</evidence>
<evidence type="ECO:0000313" key="3">
    <source>
        <dbReference type="Proteomes" id="UP000019478"/>
    </source>
</evidence>
<organism evidence="2 3">
    <name type="scientific">Capronia epimyces CBS 606.96</name>
    <dbReference type="NCBI Taxonomy" id="1182542"/>
    <lineage>
        <taxon>Eukaryota</taxon>
        <taxon>Fungi</taxon>
        <taxon>Dikarya</taxon>
        <taxon>Ascomycota</taxon>
        <taxon>Pezizomycotina</taxon>
        <taxon>Eurotiomycetes</taxon>
        <taxon>Chaetothyriomycetidae</taxon>
        <taxon>Chaetothyriales</taxon>
        <taxon>Herpotrichiellaceae</taxon>
        <taxon>Capronia</taxon>
    </lineage>
</organism>
<dbReference type="OrthoDB" id="4160392at2759"/>
<dbReference type="Proteomes" id="UP000019478">
    <property type="component" value="Unassembled WGS sequence"/>
</dbReference>
<dbReference type="RefSeq" id="XP_007730455.1">
    <property type="nucleotide sequence ID" value="XM_007732265.1"/>
</dbReference>
<name>W9Y941_9EURO</name>
<protein>
    <submittedName>
        <fullName evidence="2">Uncharacterized protein</fullName>
    </submittedName>
</protein>
<evidence type="ECO:0000313" key="2">
    <source>
        <dbReference type="EMBL" id="EXJ89058.1"/>
    </source>
</evidence>
<sequence>MRPPSPASDRYEHFIHTRSDATTVRIPFQGYGMAPASDVAPRPATATFNEPEPRLDFSSGLGSAASFVPTPSSTIDVSQTGKEAAPAHHFSDMWKDYYKYLAEEDDDNKEVHEAVDLPLEKTEFEPLFAVGDIVRVQAAPGEPWAQYEEALEGYYSTQKFEIMGAYLMGSGGEVDDNWYRNAAMTEGGIQNINSGSMQGGIRDFNDHATEAAFAAFLGSGAGYWLYRLKPTGLDGPTPQFPMADIMVWKEEHLLFDAEAMDLDADYDDDYEDYDDNHYGENNYGDNNYHDNHYGDNHGTGTGTGTGNGNEVEMKWTQTWGGAQME</sequence>